<reference evidence="1 2" key="1">
    <citation type="submission" date="2021-03" db="EMBL/GenBank/DDBJ databases">
        <title>Whole genome shotgun sequence of Actinoplanes toevensis NBRC 105298.</title>
        <authorList>
            <person name="Komaki H."/>
            <person name="Tamura T."/>
        </authorList>
    </citation>
    <scope>NUCLEOTIDE SEQUENCE [LARGE SCALE GENOMIC DNA]</scope>
    <source>
        <strain evidence="1 2">NBRC 105298</strain>
    </source>
</reference>
<proteinExistence type="predicted"/>
<keyword evidence="2" id="KW-1185">Reference proteome</keyword>
<name>A0A919WDP9_9ACTN</name>
<evidence type="ECO:0000313" key="1">
    <source>
        <dbReference type="EMBL" id="GIM98256.1"/>
    </source>
</evidence>
<accession>A0A919WDP9</accession>
<dbReference type="AlphaFoldDB" id="A0A919WDP9"/>
<gene>
    <name evidence="1" type="ORF">Ato02nite_100490</name>
</gene>
<dbReference type="EMBL" id="BOQN01000206">
    <property type="protein sequence ID" value="GIM98256.1"/>
    <property type="molecule type" value="Genomic_DNA"/>
</dbReference>
<sequence>MVIGWADITSARVRRRGPLATLEITPRDLYGLRVDLPSRDLPRIRYRNGRPVLIIDIGIFNPGPATLRAELNHHIT</sequence>
<dbReference type="Proteomes" id="UP000677082">
    <property type="component" value="Unassembled WGS sequence"/>
</dbReference>
<protein>
    <submittedName>
        <fullName evidence="1">Uncharacterized protein</fullName>
    </submittedName>
</protein>
<organism evidence="1 2">
    <name type="scientific">Paractinoplanes toevensis</name>
    <dbReference type="NCBI Taxonomy" id="571911"/>
    <lineage>
        <taxon>Bacteria</taxon>
        <taxon>Bacillati</taxon>
        <taxon>Actinomycetota</taxon>
        <taxon>Actinomycetes</taxon>
        <taxon>Micromonosporales</taxon>
        <taxon>Micromonosporaceae</taxon>
        <taxon>Paractinoplanes</taxon>
    </lineage>
</organism>
<evidence type="ECO:0000313" key="2">
    <source>
        <dbReference type="Proteomes" id="UP000677082"/>
    </source>
</evidence>
<comment type="caution">
    <text evidence="1">The sequence shown here is derived from an EMBL/GenBank/DDBJ whole genome shotgun (WGS) entry which is preliminary data.</text>
</comment>